<protein>
    <submittedName>
        <fullName evidence="2">GNAT family N-acetyltransferase</fullName>
    </submittedName>
</protein>
<dbReference type="InterPro" id="IPR000182">
    <property type="entry name" value="GNAT_dom"/>
</dbReference>
<dbReference type="AlphaFoldDB" id="A0A928V3J5"/>
<evidence type="ECO:0000259" key="1">
    <source>
        <dbReference type="PROSITE" id="PS51186"/>
    </source>
</evidence>
<dbReference type="SUPFAM" id="SSF55729">
    <property type="entry name" value="Acyl-CoA N-acyltransferases (Nat)"/>
    <property type="match status" value="1"/>
</dbReference>
<name>A0A928V3J5_9GAMM</name>
<feature type="domain" description="N-acetyltransferase" evidence="1">
    <location>
        <begin position="1"/>
        <end position="160"/>
    </location>
</feature>
<accession>A0A928V3J5</accession>
<organism evidence="2 3">
    <name type="scientific">Cellvibrio polysaccharolyticus</name>
    <dbReference type="NCBI Taxonomy" id="2082724"/>
    <lineage>
        <taxon>Bacteria</taxon>
        <taxon>Pseudomonadati</taxon>
        <taxon>Pseudomonadota</taxon>
        <taxon>Gammaproteobacteria</taxon>
        <taxon>Cellvibrionales</taxon>
        <taxon>Cellvibrionaceae</taxon>
        <taxon>Cellvibrio</taxon>
    </lineage>
</organism>
<dbReference type="GO" id="GO:0016747">
    <property type="term" value="F:acyltransferase activity, transferring groups other than amino-acyl groups"/>
    <property type="evidence" value="ECO:0007669"/>
    <property type="project" value="InterPro"/>
</dbReference>
<proteinExistence type="predicted"/>
<sequence>MQVTDIPAVLVIQAQAYVDEILESAEVIAARLHSAPQTAWVAETDAGVQAYLVTYPSRLGALTAWGENFQCAQDADCLYLHDLAVAGAAGGGGLGRALIVAATQYAEESGYRFSSLISVQGSVGFWQRRGYGVVENLSQAQQRLLATYTGPAYYMSKTLAVREAVVESIC</sequence>
<reference evidence="2" key="1">
    <citation type="submission" date="2018-07" db="EMBL/GenBank/DDBJ databases">
        <title>Genome assembly of strain Ka43.</title>
        <authorList>
            <person name="Kukolya J."/>
            <person name="Nagy I."/>
            <person name="Horvath B."/>
            <person name="Toth A."/>
        </authorList>
    </citation>
    <scope>NUCLEOTIDE SEQUENCE</scope>
    <source>
        <strain evidence="2">KB43</strain>
    </source>
</reference>
<gene>
    <name evidence="2" type="ORF">C4F51_08275</name>
</gene>
<evidence type="ECO:0000313" key="3">
    <source>
        <dbReference type="Proteomes" id="UP000652567"/>
    </source>
</evidence>
<dbReference type="Gene3D" id="3.40.630.30">
    <property type="match status" value="1"/>
</dbReference>
<dbReference type="PROSITE" id="PS51186">
    <property type="entry name" value="GNAT"/>
    <property type="match status" value="1"/>
</dbReference>
<keyword evidence="3" id="KW-1185">Reference proteome</keyword>
<dbReference type="EMBL" id="PRDL01000001">
    <property type="protein sequence ID" value="MBE8717183.1"/>
    <property type="molecule type" value="Genomic_DNA"/>
</dbReference>
<dbReference type="Pfam" id="PF00583">
    <property type="entry name" value="Acetyltransf_1"/>
    <property type="match status" value="1"/>
</dbReference>
<dbReference type="Proteomes" id="UP000652567">
    <property type="component" value="Unassembled WGS sequence"/>
</dbReference>
<evidence type="ECO:0000313" key="2">
    <source>
        <dbReference type="EMBL" id="MBE8717183.1"/>
    </source>
</evidence>
<comment type="caution">
    <text evidence="2">The sequence shown here is derived from an EMBL/GenBank/DDBJ whole genome shotgun (WGS) entry which is preliminary data.</text>
</comment>
<dbReference type="InterPro" id="IPR016181">
    <property type="entry name" value="Acyl_CoA_acyltransferase"/>
</dbReference>